<reference evidence="1 2" key="1">
    <citation type="journal article" date="2015" name="Nat. Commun.">
        <title>Production of butyrate from lysine and the Amadori product fructoselysine by a human gut commensal.</title>
        <authorList>
            <person name="Bui T.P."/>
            <person name="Ritari J."/>
            <person name="Boeren S."/>
            <person name="de Waard P."/>
            <person name="Plugge C.M."/>
            <person name="de Vos W.M."/>
        </authorList>
    </citation>
    <scope>NUCLEOTIDE SEQUENCE [LARGE SCALE GENOMIC DNA]</scope>
    <source>
        <strain evidence="1 2">AF211</strain>
    </source>
</reference>
<accession>A0A0S2W2M6</accession>
<dbReference type="RefSeq" id="WP_058117391.1">
    <property type="nucleotide sequence ID" value="NZ_CP011307.1"/>
</dbReference>
<proteinExistence type="predicted"/>
<evidence type="ECO:0008006" key="3">
    <source>
        <dbReference type="Google" id="ProtNLM"/>
    </source>
</evidence>
<reference evidence="2" key="2">
    <citation type="submission" date="2015-04" db="EMBL/GenBank/DDBJ databases">
        <title>A butyrogenic pathway from the amino acid lysine in a human gut commensal.</title>
        <authorList>
            <person name="de Vos W.M."/>
            <person name="Bui N.T.P."/>
            <person name="Plugge C.M."/>
            <person name="Ritari J."/>
        </authorList>
    </citation>
    <scope>NUCLEOTIDE SEQUENCE [LARGE SCALE GENOMIC DNA]</scope>
    <source>
        <strain evidence="2">AF211</strain>
    </source>
</reference>
<name>A0A0S2W2M6_9FIRM</name>
<protein>
    <recommendedName>
        <fullName evidence="3">Helix-turn-helix domain-containing protein</fullName>
    </recommendedName>
</protein>
<evidence type="ECO:0000313" key="2">
    <source>
        <dbReference type="Proteomes" id="UP000064844"/>
    </source>
</evidence>
<dbReference type="AlphaFoldDB" id="A0A0S2W2M6"/>
<organism evidence="1 2">
    <name type="scientific">Intestinimonas butyriciproducens</name>
    <dbReference type="NCBI Taxonomy" id="1297617"/>
    <lineage>
        <taxon>Bacteria</taxon>
        <taxon>Bacillati</taxon>
        <taxon>Bacillota</taxon>
        <taxon>Clostridia</taxon>
        <taxon>Eubacteriales</taxon>
        <taxon>Intestinimonas</taxon>
    </lineage>
</organism>
<dbReference type="EMBL" id="CP011307">
    <property type="protein sequence ID" value="ALP93519.1"/>
    <property type="molecule type" value="Genomic_DNA"/>
</dbReference>
<evidence type="ECO:0000313" key="1">
    <source>
        <dbReference type="EMBL" id="ALP93519.1"/>
    </source>
</evidence>
<gene>
    <name evidence="1" type="ORF">IB211_01126c</name>
</gene>
<sequence length="185" mass="21837">MASDYTFIYAEYPEVISAEQLYRICHISKRKAKWLLENGCIPCQDTRKKTHRYKIHINDVVTYLQAMETAPETVSAPVGLFNNKSRRINPITMINIRGFQQFLYKVWSKEPDALTMKDVQILTGYSRRTIGQWIVQSKLRNVMLPDRTQIIAKRWLIEFISEYTVQNPSRLSNINRQIAEQYMEQ</sequence>
<keyword evidence="2" id="KW-1185">Reference proteome</keyword>
<dbReference type="KEGG" id="ibu:IB211_01126c"/>
<dbReference type="Proteomes" id="UP000064844">
    <property type="component" value="Chromosome"/>
</dbReference>